<sequence>MDDICFSNANHIDSFYARMRRFVSPIGTDDWYGYMASRTSNQIQWKYPLLSRSPAYIRCMRFYHIELFGLKGLQPYAPVHVLQPFDQTLKSLNPERFFMNGTIFSRYIGDGPEREIPEYQVWLREDCNSMSLEGEKGFEDIGTMIWIRHSHLGTKVVTPEMWAQMETIMQYLDNVGAGLSNVGASFSLPPPT</sequence>
<dbReference type="EMBL" id="JAIVGD010000018">
    <property type="protein sequence ID" value="KAH0755681.1"/>
    <property type="molecule type" value="Genomic_DNA"/>
</dbReference>
<accession>A0ABQ7UV15</accession>
<keyword evidence="2" id="KW-1185">Reference proteome</keyword>
<organism evidence="1 2">
    <name type="scientific">Solanum tuberosum</name>
    <name type="common">Potato</name>
    <dbReference type="NCBI Taxonomy" id="4113"/>
    <lineage>
        <taxon>Eukaryota</taxon>
        <taxon>Viridiplantae</taxon>
        <taxon>Streptophyta</taxon>
        <taxon>Embryophyta</taxon>
        <taxon>Tracheophyta</taxon>
        <taxon>Spermatophyta</taxon>
        <taxon>Magnoliopsida</taxon>
        <taxon>eudicotyledons</taxon>
        <taxon>Gunneridae</taxon>
        <taxon>Pentapetalae</taxon>
        <taxon>asterids</taxon>
        <taxon>lamiids</taxon>
        <taxon>Solanales</taxon>
        <taxon>Solanaceae</taxon>
        <taxon>Solanoideae</taxon>
        <taxon>Solaneae</taxon>
        <taxon>Solanum</taxon>
    </lineage>
</organism>
<proteinExistence type="predicted"/>
<protein>
    <submittedName>
        <fullName evidence="1">Uncharacterized protein</fullName>
    </submittedName>
</protein>
<evidence type="ECO:0000313" key="2">
    <source>
        <dbReference type="Proteomes" id="UP000826656"/>
    </source>
</evidence>
<dbReference type="Proteomes" id="UP000826656">
    <property type="component" value="Unassembled WGS sequence"/>
</dbReference>
<name>A0ABQ7UV15_SOLTU</name>
<reference evidence="1 2" key="1">
    <citation type="journal article" date="2021" name="bioRxiv">
        <title>Chromosome-scale and haplotype-resolved genome assembly of a tetraploid potato cultivar.</title>
        <authorList>
            <person name="Sun H."/>
            <person name="Jiao W.-B."/>
            <person name="Krause K."/>
            <person name="Campoy J.A."/>
            <person name="Goel M."/>
            <person name="Folz-Donahue K."/>
            <person name="Kukat C."/>
            <person name="Huettel B."/>
            <person name="Schneeberger K."/>
        </authorList>
    </citation>
    <scope>NUCLEOTIDE SEQUENCE [LARGE SCALE GENOMIC DNA]</scope>
    <source>
        <strain evidence="1">SolTubOtavaFocal</strain>
        <tissue evidence="1">Leaves</tissue>
    </source>
</reference>
<comment type="caution">
    <text evidence="1">The sequence shown here is derived from an EMBL/GenBank/DDBJ whole genome shotgun (WGS) entry which is preliminary data.</text>
</comment>
<gene>
    <name evidence="1" type="ORF">KY290_025951</name>
</gene>
<evidence type="ECO:0000313" key="1">
    <source>
        <dbReference type="EMBL" id="KAH0755681.1"/>
    </source>
</evidence>